<dbReference type="InterPro" id="IPR007896">
    <property type="entry name" value="BTP_bacteria"/>
</dbReference>
<evidence type="ECO:0000313" key="4">
    <source>
        <dbReference type="Proteomes" id="UP001164712"/>
    </source>
</evidence>
<evidence type="ECO:0000313" key="3">
    <source>
        <dbReference type="EMBL" id="WAT01467.1"/>
    </source>
</evidence>
<feature type="domain" description="Chlorhexidine efflux transporter" evidence="2">
    <location>
        <begin position="90"/>
        <end position="153"/>
    </location>
</feature>
<evidence type="ECO:0000256" key="1">
    <source>
        <dbReference type="SAM" id="Phobius"/>
    </source>
</evidence>
<proteinExistence type="predicted"/>
<dbReference type="Pfam" id="PF05232">
    <property type="entry name" value="BTP"/>
    <property type="match status" value="2"/>
</dbReference>
<dbReference type="NCBIfam" id="NF033664">
    <property type="entry name" value="PACE_transport"/>
    <property type="match status" value="1"/>
</dbReference>
<dbReference type="NCBIfam" id="NF033665">
    <property type="entry name" value="PACE_efflu_PCE"/>
    <property type="match status" value="1"/>
</dbReference>
<feature type="transmembrane region" description="Helical" evidence="1">
    <location>
        <begin position="126"/>
        <end position="146"/>
    </location>
</feature>
<evidence type="ECO:0000259" key="2">
    <source>
        <dbReference type="Pfam" id="PF05232"/>
    </source>
</evidence>
<gene>
    <name evidence="3" type="ORF">O1V66_01360</name>
</gene>
<keyword evidence="4" id="KW-1185">Reference proteome</keyword>
<keyword evidence="1" id="KW-0472">Membrane</keyword>
<name>A0ABY7HR15_9GAMM</name>
<feature type="domain" description="Chlorhexidine efflux transporter" evidence="2">
    <location>
        <begin position="22"/>
        <end position="84"/>
    </location>
</feature>
<organism evidence="3 4">
    <name type="scientific">Rouxiella chamberiensis</name>
    <dbReference type="NCBI Taxonomy" id="1513468"/>
    <lineage>
        <taxon>Bacteria</taxon>
        <taxon>Pseudomonadati</taxon>
        <taxon>Pseudomonadota</taxon>
        <taxon>Gammaproteobacteria</taxon>
        <taxon>Enterobacterales</taxon>
        <taxon>Yersiniaceae</taxon>
        <taxon>Rouxiella</taxon>
    </lineage>
</organism>
<sequence>MFHKKVEAKHHVIQKRPGKGEKSLSERIFHAVGYEVIALLICAPTAAWAMNKPIFDMGVLAILLSATAMVWNVVYNSLFDYFWPVNKIKRTVPIRIGHALGFEGGFILFGLPIAAGWLQIGLFEAFMLELGFFLFFLPYTLIYNWLYDTLRQRWFSSAMMH</sequence>
<dbReference type="Proteomes" id="UP001164712">
    <property type="component" value="Chromosome"/>
</dbReference>
<feature type="transmembrane region" description="Helical" evidence="1">
    <location>
        <begin position="96"/>
        <end position="120"/>
    </location>
</feature>
<feature type="transmembrane region" description="Helical" evidence="1">
    <location>
        <begin position="28"/>
        <end position="48"/>
    </location>
</feature>
<reference evidence="3" key="1">
    <citation type="submission" date="2022-12" db="EMBL/GenBank/DDBJ databases">
        <title>Complete genome sequence of an Australian strain of Rouxiella badensis DAR84756 and resolution of the R. badensis DSM100043 and R. chamberiensis DSM28324 genomes.</title>
        <authorList>
            <person name="Paul S."/>
            <person name="Anderson P.J."/>
            <person name="Maynard G."/>
            <person name="Dyall-Smith M."/>
            <person name="Kudinha T."/>
        </authorList>
    </citation>
    <scope>NUCLEOTIDE SEQUENCE</scope>
    <source>
        <strain evidence="3">DSM 28324</strain>
    </source>
</reference>
<feature type="transmembrane region" description="Helical" evidence="1">
    <location>
        <begin position="54"/>
        <end position="75"/>
    </location>
</feature>
<dbReference type="EMBL" id="CP114058">
    <property type="protein sequence ID" value="WAT01467.1"/>
    <property type="molecule type" value="Genomic_DNA"/>
</dbReference>
<accession>A0ABY7HR15</accession>
<keyword evidence="1" id="KW-0812">Transmembrane</keyword>
<dbReference type="RefSeq" id="WP_269128036.1">
    <property type="nucleotide sequence ID" value="NZ_CP114058.1"/>
</dbReference>
<keyword evidence="1" id="KW-1133">Transmembrane helix</keyword>
<dbReference type="InterPro" id="IPR058208">
    <property type="entry name" value="PACE"/>
</dbReference>
<protein>
    <submittedName>
        <fullName evidence="3">Multidrug/biocide efflux PACE transporter</fullName>
    </submittedName>
</protein>